<evidence type="ECO:0000313" key="2">
    <source>
        <dbReference type="Proteomes" id="UP000319824"/>
    </source>
</evidence>
<reference evidence="1 2" key="1">
    <citation type="submission" date="2019-06" db="EMBL/GenBank/DDBJ databases">
        <title>Pac Bio to generate improved reference genome sequences for organisms with transposon mutant libraries (support for FEBA project).</title>
        <authorList>
            <person name="Blow M."/>
        </authorList>
    </citation>
    <scope>NUCLEOTIDE SEQUENCE [LARGE SCALE GENOMIC DNA]</scope>
    <source>
        <strain evidence="1 2">USDA 1844</strain>
    </source>
</reference>
<dbReference type="EMBL" id="VISO01000003">
    <property type="protein sequence ID" value="TVZ64361.1"/>
    <property type="molecule type" value="Genomic_DNA"/>
</dbReference>
<evidence type="ECO:0000313" key="1">
    <source>
        <dbReference type="EMBL" id="TVZ64361.1"/>
    </source>
</evidence>
<dbReference type="Proteomes" id="UP000319824">
    <property type="component" value="Unassembled WGS sequence"/>
</dbReference>
<organism evidence="1 2">
    <name type="scientific">Rhizobium mongolense USDA 1844</name>
    <dbReference type="NCBI Taxonomy" id="1079460"/>
    <lineage>
        <taxon>Bacteria</taxon>
        <taxon>Pseudomonadati</taxon>
        <taxon>Pseudomonadota</taxon>
        <taxon>Alphaproteobacteria</taxon>
        <taxon>Hyphomicrobiales</taxon>
        <taxon>Rhizobiaceae</taxon>
        <taxon>Rhizobium/Agrobacterium group</taxon>
        <taxon>Rhizobium</taxon>
    </lineage>
</organism>
<comment type="caution">
    <text evidence="1">The sequence shown here is derived from an EMBL/GenBank/DDBJ whole genome shotgun (WGS) entry which is preliminary data.</text>
</comment>
<protein>
    <submittedName>
        <fullName evidence="1">Uncharacterized protein</fullName>
    </submittedName>
</protein>
<name>A0A559SPS7_9HYPH</name>
<dbReference type="AlphaFoldDB" id="A0A559SPS7"/>
<proteinExistence type="predicted"/>
<sequence length="95" mass="10829">MFKRPADCTQKVCPRCSGVTYRTGSDFRPPRANDKKGWAVASFLILKGFPYYRLGVPYPTTLNEAQRFVEANAALAVDVTENRTIPLHWPRDQRV</sequence>
<gene>
    <name evidence="1" type="ORF">BCL32_4602</name>
</gene>
<accession>A0A559SPS7</accession>